<feature type="compositionally biased region" description="Polar residues" evidence="1">
    <location>
        <begin position="38"/>
        <end position="49"/>
    </location>
</feature>
<dbReference type="Proteomes" id="UP000023152">
    <property type="component" value="Unassembled WGS sequence"/>
</dbReference>
<organism evidence="2 3">
    <name type="scientific">Reticulomyxa filosa</name>
    <dbReference type="NCBI Taxonomy" id="46433"/>
    <lineage>
        <taxon>Eukaryota</taxon>
        <taxon>Sar</taxon>
        <taxon>Rhizaria</taxon>
        <taxon>Retaria</taxon>
        <taxon>Foraminifera</taxon>
        <taxon>Monothalamids</taxon>
        <taxon>Reticulomyxidae</taxon>
        <taxon>Reticulomyxa</taxon>
    </lineage>
</organism>
<feature type="region of interest" description="Disordered" evidence="1">
    <location>
        <begin position="33"/>
        <end position="63"/>
    </location>
</feature>
<evidence type="ECO:0000313" key="3">
    <source>
        <dbReference type="Proteomes" id="UP000023152"/>
    </source>
</evidence>
<dbReference type="EMBL" id="ASPP01029118">
    <property type="protein sequence ID" value="ETO04635.1"/>
    <property type="molecule type" value="Genomic_DNA"/>
</dbReference>
<feature type="compositionally biased region" description="Basic and acidic residues" evidence="1">
    <location>
        <begin position="54"/>
        <end position="63"/>
    </location>
</feature>
<name>X6LV80_RETFI</name>
<evidence type="ECO:0000256" key="1">
    <source>
        <dbReference type="SAM" id="MobiDB-lite"/>
    </source>
</evidence>
<comment type="caution">
    <text evidence="2">The sequence shown here is derived from an EMBL/GenBank/DDBJ whole genome shotgun (WGS) entry which is preliminary data.</text>
</comment>
<gene>
    <name evidence="2" type="ORF">RFI_32760</name>
</gene>
<dbReference type="AlphaFoldDB" id="X6LV80"/>
<reference evidence="2 3" key="1">
    <citation type="journal article" date="2013" name="Curr. Biol.">
        <title>The Genome of the Foraminiferan Reticulomyxa filosa.</title>
        <authorList>
            <person name="Glockner G."/>
            <person name="Hulsmann N."/>
            <person name="Schleicher M."/>
            <person name="Noegel A.A."/>
            <person name="Eichinger L."/>
            <person name="Gallinger C."/>
            <person name="Pawlowski J."/>
            <person name="Sierra R."/>
            <person name="Euteneuer U."/>
            <person name="Pillet L."/>
            <person name="Moustafa A."/>
            <person name="Platzer M."/>
            <person name="Groth M."/>
            <person name="Szafranski K."/>
            <person name="Schliwa M."/>
        </authorList>
    </citation>
    <scope>NUCLEOTIDE SEQUENCE [LARGE SCALE GENOMIC DNA]</scope>
</reference>
<sequence length="328" mass="36042">MNNLKTESSKKDEQIIGLTNEMQQLKAEISQCKGGGSKQNIETKLENQNTEIQRQTEEKEEETRKEQDIARFCFNKNYKNMLTFVNSSDLKNGVDFLLLIENDKEIELKNKEWHNYKFGTYLLGENIYLNLDCDRTVGKEELGHLRIRTSHLWIKYPSSKIDCSRLGYPPDQGPGKGEVGKRKSGGGYATKGEEGCYIQGDGKAGGIYGEETLLKEIHFGSGGGGFNGGSGGGIIELVIEQQLINNGSIESNGGGGWGGGGGSGGSILIELQSHSNTLEQKFGVITCIGGRQNYFNEGGNGRIAIYGIELSSKDMKNITPKPFNRLHK</sequence>
<evidence type="ECO:0000313" key="2">
    <source>
        <dbReference type="EMBL" id="ETO04635.1"/>
    </source>
</evidence>
<keyword evidence="3" id="KW-1185">Reference proteome</keyword>
<accession>X6LV80</accession>
<proteinExistence type="predicted"/>
<protein>
    <submittedName>
        <fullName evidence="2">Uncharacterized protein</fullName>
    </submittedName>
</protein>